<evidence type="ECO:0000313" key="3">
    <source>
        <dbReference type="Proteomes" id="UP000275281"/>
    </source>
</evidence>
<proteinExistence type="predicted"/>
<gene>
    <name evidence="2" type="ORF">DRW07_15180</name>
</gene>
<dbReference type="AlphaFoldDB" id="A0A3N5Y4Z3"/>
<dbReference type="OrthoDB" id="513552at2"/>
<evidence type="ECO:0000256" key="1">
    <source>
        <dbReference type="SAM" id="Phobius"/>
    </source>
</evidence>
<dbReference type="EMBL" id="RPOK01000005">
    <property type="protein sequence ID" value="RPJ65249.1"/>
    <property type="molecule type" value="Genomic_DNA"/>
</dbReference>
<dbReference type="InterPro" id="IPR025187">
    <property type="entry name" value="DUF4112"/>
</dbReference>
<protein>
    <submittedName>
        <fullName evidence="2">DUF4112 domain-containing protein</fullName>
    </submittedName>
</protein>
<accession>A0A3N5Y4Z3</accession>
<feature type="transmembrane region" description="Helical" evidence="1">
    <location>
        <begin position="40"/>
        <end position="61"/>
    </location>
</feature>
<dbReference type="PANTHER" id="PTHR35519">
    <property type="entry name" value="MEMBRANE PROTEINS"/>
    <property type="match status" value="1"/>
</dbReference>
<organism evidence="2 3">
    <name type="scientific">Alteromonas sediminis</name>
    <dbReference type="NCBI Taxonomy" id="2259342"/>
    <lineage>
        <taxon>Bacteria</taxon>
        <taxon>Pseudomonadati</taxon>
        <taxon>Pseudomonadota</taxon>
        <taxon>Gammaproteobacteria</taxon>
        <taxon>Alteromonadales</taxon>
        <taxon>Alteromonadaceae</taxon>
        <taxon>Alteromonas/Salinimonas group</taxon>
        <taxon>Alteromonas</taxon>
    </lineage>
</organism>
<sequence>MTDQHAHPAPKELLQAQRLANTLDTAVKLPVVGIEVGLDFLLGLVPVVGDACMLLLSLRIIHLGKKMGMPSALIKKMVRNAGIDMVLGFIPFVGDIADIFYKANRANVRLMEKWWISNNKQEVDNYAAKQLAKWEKNQNNI</sequence>
<dbReference type="Proteomes" id="UP000275281">
    <property type="component" value="Unassembled WGS sequence"/>
</dbReference>
<name>A0A3N5Y4Z3_9ALTE</name>
<dbReference type="RefSeq" id="WP_124028796.1">
    <property type="nucleotide sequence ID" value="NZ_JBHRSN010000014.1"/>
</dbReference>
<reference evidence="2 3" key="1">
    <citation type="submission" date="2018-11" db="EMBL/GenBank/DDBJ databases">
        <authorList>
            <person name="Ye M.-Q."/>
            <person name="Du Z.-J."/>
        </authorList>
    </citation>
    <scope>NUCLEOTIDE SEQUENCE [LARGE SCALE GENOMIC DNA]</scope>
    <source>
        <strain evidence="2 3">U0105</strain>
    </source>
</reference>
<keyword evidence="1" id="KW-0812">Transmembrane</keyword>
<dbReference type="PANTHER" id="PTHR35519:SF2">
    <property type="entry name" value="PH DOMAIN PROTEIN"/>
    <property type="match status" value="1"/>
</dbReference>
<comment type="caution">
    <text evidence="2">The sequence shown here is derived from an EMBL/GenBank/DDBJ whole genome shotgun (WGS) entry which is preliminary data.</text>
</comment>
<dbReference type="Pfam" id="PF13430">
    <property type="entry name" value="DUF4112"/>
    <property type="match status" value="1"/>
</dbReference>
<keyword evidence="3" id="KW-1185">Reference proteome</keyword>
<keyword evidence="1" id="KW-0472">Membrane</keyword>
<evidence type="ECO:0000313" key="2">
    <source>
        <dbReference type="EMBL" id="RPJ65249.1"/>
    </source>
</evidence>
<keyword evidence="1" id="KW-1133">Transmembrane helix</keyword>